<dbReference type="AlphaFoldDB" id="A0A4R6SMV9"/>
<evidence type="ECO:0000256" key="4">
    <source>
        <dbReference type="ARBA" id="ARBA00022741"/>
    </source>
</evidence>
<accession>A0A4R6SMV9</accession>
<dbReference type="OrthoDB" id="9762169at2"/>
<evidence type="ECO:0000313" key="11">
    <source>
        <dbReference type="EMBL" id="TDQ05856.1"/>
    </source>
</evidence>
<evidence type="ECO:0000256" key="7">
    <source>
        <dbReference type="PROSITE-ProRule" id="PRU10141"/>
    </source>
</evidence>
<dbReference type="RefSeq" id="WP_133848536.1">
    <property type="nucleotide sequence ID" value="NZ_SNXZ01000001.1"/>
</dbReference>
<dbReference type="CDD" id="cd14014">
    <property type="entry name" value="STKc_PknB_like"/>
    <property type="match status" value="1"/>
</dbReference>
<dbReference type="EMBL" id="SNXZ01000001">
    <property type="protein sequence ID" value="TDQ05856.1"/>
    <property type="molecule type" value="Genomic_DNA"/>
</dbReference>
<protein>
    <recommendedName>
        <fullName evidence="1">non-specific serine/threonine protein kinase</fullName>
        <ecNumber evidence="1">2.7.11.1</ecNumber>
    </recommendedName>
</protein>
<dbReference type="GO" id="GO:0005524">
    <property type="term" value="F:ATP binding"/>
    <property type="evidence" value="ECO:0007669"/>
    <property type="project" value="UniProtKB-UniRule"/>
</dbReference>
<evidence type="ECO:0000256" key="3">
    <source>
        <dbReference type="ARBA" id="ARBA00022679"/>
    </source>
</evidence>
<dbReference type="InterPro" id="IPR017441">
    <property type="entry name" value="Protein_kinase_ATP_BS"/>
</dbReference>
<organism evidence="11 12">
    <name type="scientific">Labedaea rhizosphaerae</name>
    <dbReference type="NCBI Taxonomy" id="598644"/>
    <lineage>
        <taxon>Bacteria</taxon>
        <taxon>Bacillati</taxon>
        <taxon>Actinomycetota</taxon>
        <taxon>Actinomycetes</taxon>
        <taxon>Pseudonocardiales</taxon>
        <taxon>Pseudonocardiaceae</taxon>
        <taxon>Labedaea</taxon>
    </lineage>
</organism>
<keyword evidence="3" id="KW-0808">Transferase</keyword>
<proteinExistence type="predicted"/>
<feature type="compositionally biased region" description="Pro residues" evidence="8">
    <location>
        <begin position="299"/>
        <end position="313"/>
    </location>
</feature>
<keyword evidence="6 7" id="KW-0067">ATP-binding</keyword>
<sequence length="539" mass="57069">MSTGNDLVAGRYRLGDRIGSGAMGVVWQAHDERLHRTVALKQLLLQPGLSAAASEEARQRCMREGRIAARLQHPNAITVYDVAEHDGEPWLVMEYLPSRSLATVLAERSTLSVEEAARIGTEVAAALSAAHTAGIVHRDVKPANVLLGDDGTVKITDFGISRATGDVTVTATGMLAGTPAYLAPEVAKGETPTPAADVFSLGSTLYTAVEGHSPFGLSENTLALLHAVAAGKITPPRQAGPMTALLMRLLRTDPRERPSMPVVKDALADLAAGRPALLGAPSPPAGERTVNLNPAPVAYTPPRPMPAQGPPTPQRGGTRIAPVPQVSPAAYRPPTPATPPHGQPVQPPREKSPSNARAVVLTVLAIVAAAAIGILVTSLLFDKDDNSGQAGQLPQTSENRQAVEGTTVPSPTTTTETTTTTTTETTTTKSQPTEQDYINTVRTYYGMLPANHDGGWALLTEKARKKSGGRASYDNFLNGLASVKVIEATAQGNRVHATIEFHTKDGRTTREGYVFVLKRNDQGTIMIDDFAHAKARQNR</sequence>
<gene>
    <name evidence="11" type="ORF">EV186_1011834</name>
</gene>
<keyword evidence="9" id="KW-0472">Membrane</keyword>
<feature type="compositionally biased region" description="Pro residues" evidence="8">
    <location>
        <begin position="331"/>
        <end position="347"/>
    </location>
</feature>
<feature type="binding site" evidence="7">
    <location>
        <position position="41"/>
    </location>
    <ligand>
        <name>ATP</name>
        <dbReference type="ChEBI" id="CHEBI:30616"/>
    </ligand>
</feature>
<dbReference type="PROSITE" id="PS50011">
    <property type="entry name" value="PROTEIN_KINASE_DOM"/>
    <property type="match status" value="1"/>
</dbReference>
<evidence type="ECO:0000259" key="10">
    <source>
        <dbReference type="PROSITE" id="PS50011"/>
    </source>
</evidence>
<keyword evidence="5 11" id="KW-0418">Kinase</keyword>
<keyword evidence="4 7" id="KW-0547">Nucleotide-binding</keyword>
<dbReference type="PROSITE" id="PS00107">
    <property type="entry name" value="PROTEIN_KINASE_ATP"/>
    <property type="match status" value="1"/>
</dbReference>
<comment type="caution">
    <text evidence="11">The sequence shown here is derived from an EMBL/GenBank/DDBJ whole genome shotgun (WGS) entry which is preliminary data.</text>
</comment>
<dbReference type="Gene3D" id="1.10.510.10">
    <property type="entry name" value="Transferase(Phosphotransferase) domain 1"/>
    <property type="match status" value="1"/>
</dbReference>
<dbReference type="InterPro" id="IPR000719">
    <property type="entry name" value="Prot_kinase_dom"/>
</dbReference>
<feature type="region of interest" description="Disordered" evidence="8">
    <location>
        <begin position="278"/>
        <end position="353"/>
    </location>
</feature>
<feature type="transmembrane region" description="Helical" evidence="9">
    <location>
        <begin position="358"/>
        <end position="381"/>
    </location>
</feature>
<evidence type="ECO:0000313" key="12">
    <source>
        <dbReference type="Proteomes" id="UP000295444"/>
    </source>
</evidence>
<dbReference type="GO" id="GO:0004674">
    <property type="term" value="F:protein serine/threonine kinase activity"/>
    <property type="evidence" value="ECO:0007669"/>
    <property type="project" value="UniProtKB-KW"/>
</dbReference>
<dbReference type="InterPro" id="IPR011009">
    <property type="entry name" value="Kinase-like_dom_sf"/>
</dbReference>
<evidence type="ECO:0000256" key="2">
    <source>
        <dbReference type="ARBA" id="ARBA00022527"/>
    </source>
</evidence>
<dbReference type="PANTHER" id="PTHR43289:SF6">
    <property type="entry name" value="SERINE_THREONINE-PROTEIN KINASE NEKL-3"/>
    <property type="match status" value="1"/>
</dbReference>
<keyword evidence="2 11" id="KW-0723">Serine/threonine-protein kinase</keyword>
<evidence type="ECO:0000256" key="8">
    <source>
        <dbReference type="SAM" id="MobiDB-lite"/>
    </source>
</evidence>
<dbReference type="EC" id="2.7.11.1" evidence="1"/>
<dbReference type="InterPro" id="IPR008271">
    <property type="entry name" value="Ser/Thr_kinase_AS"/>
</dbReference>
<evidence type="ECO:0000256" key="5">
    <source>
        <dbReference type="ARBA" id="ARBA00022777"/>
    </source>
</evidence>
<keyword evidence="12" id="KW-1185">Reference proteome</keyword>
<dbReference type="PROSITE" id="PS00108">
    <property type="entry name" value="PROTEIN_KINASE_ST"/>
    <property type="match status" value="1"/>
</dbReference>
<feature type="domain" description="Protein kinase" evidence="10">
    <location>
        <begin position="12"/>
        <end position="277"/>
    </location>
</feature>
<keyword evidence="9" id="KW-1133">Transmembrane helix</keyword>
<dbReference type="Gene3D" id="3.30.200.20">
    <property type="entry name" value="Phosphorylase Kinase, domain 1"/>
    <property type="match status" value="1"/>
</dbReference>
<dbReference type="SUPFAM" id="SSF56112">
    <property type="entry name" value="Protein kinase-like (PK-like)"/>
    <property type="match status" value="1"/>
</dbReference>
<reference evidence="11 12" key="1">
    <citation type="submission" date="2019-03" db="EMBL/GenBank/DDBJ databases">
        <title>Genomic Encyclopedia of Type Strains, Phase IV (KMG-IV): sequencing the most valuable type-strain genomes for metagenomic binning, comparative biology and taxonomic classification.</title>
        <authorList>
            <person name="Goeker M."/>
        </authorList>
    </citation>
    <scope>NUCLEOTIDE SEQUENCE [LARGE SCALE GENOMIC DNA]</scope>
    <source>
        <strain evidence="11 12">DSM 45361</strain>
    </source>
</reference>
<dbReference type="Proteomes" id="UP000295444">
    <property type="component" value="Unassembled WGS sequence"/>
</dbReference>
<dbReference type="PANTHER" id="PTHR43289">
    <property type="entry name" value="MITOGEN-ACTIVATED PROTEIN KINASE KINASE KINASE 20-RELATED"/>
    <property type="match status" value="1"/>
</dbReference>
<evidence type="ECO:0000256" key="6">
    <source>
        <dbReference type="ARBA" id="ARBA00022840"/>
    </source>
</evidence>
<name>A0A4R6SMV9_LABRH</name>
<dbReference type="SMART" id="SM00220">
    <property type="entry name" value="S_TKc"/>
    <property type="match status" value="1"/>
</dbReference>
<keyword evidence="9" id="KW-0812">Transmembrane</keyword>
<evidence type="ECO:0000256" key="1">
    <source>
        <dbReference type="ARBA" id="ARBA00012513"/>
    </source>
</evidence>
<feature type="region of interest" description="Disordered" evidence="8">
    <location>
        <begin position="388"/>
        <end position="434"/>
    </location>
</feature>
<feature type="compositionally biased region" description="Polar residues" evidence="8">
    <location>
        <begin position="388"/>
        <end position="400"/>
    </location>
</feature>
<evidence type="ECO:0000256" key="9">
    <source>
        <dbReference type="SAM" id="Phobius"/>
    </source>
</evidence>
<dbReference type="Pfam" id="PF00069">
    <property type="entry name" value="Pkinase"/>
    <property type="match status" value="1"/>
</dbReference>
<feature type="compositionally biased region" description="Low complexity" evidence="8">
    <location>
        <begin position="412"/>
        <end position="428"/>
    </location>
</feature>